<dbReference type="GO" id="GO:0009062">
    <property type="term" value="P:fatty acid catabolic process"/>
    <property type="evidence" value="ECO:0007669"/>
    <property type="project" value="TreeGrafter"/>
</dbReference>
<gene>
    <name evidence="6" type="ORF">MHEL_20720</name>
</gene>
<feature type="domain" description="Acyl-CoA thioesterase-like N-terminal HotDog" evidence="4">
    <location>
        <begin position="27"/>
        <end position="104"/>
    </location>
</feature>
<dbReference type="AlphaFoldDB" id="A0A7I7T5Q5"/>
<name>A0A7I7T5Q5_9MYCO</name>
<dbReference type="GO" id="GO:0047617">
    <property type="term" value="F:fatty acyl-CoA hydrolase activity"/>
    <property type="evidence" value="ECO:0007669"/>
    <property type="project" value="InterPro"/>
</dbReference>
<keyword evidence="2" id="KW-0378">Hydrolase</keyword>
<organism evidence="6 7">
    <name type="scientific">Mycolicibacterium helvum</name>
    <dbReference type="NCBI Taxonomy" id="1534349"/>
    <lineage>
        <taxon>Bacteria</taxon>
        <taxon>Bacillati</taxon>
        <taxon>Actinomycetota</taxon>
        <taxon>Actinomycetes</taxon>
        <taxon>Mycobacteriales</taxon>
        <taxon>Mycobacteriaceae</taxon>
        <taxon>Mycolicibacterium</taxon>
    </lineage>
</organism>
<dbReference type="SUPFAM" id="SSF54637">
    <property type="entry name" value="Thioesterase/thiol ester dehydrase-isomerase"/>
    <property type="match status" value="2"/>
</dbReference>
<dbReference type="PANTHER" id="PTHR11066">
    <property type="entry name" value="ACYL-COA THIOESTERASE"/>
    <property type="match status" value="1"/>
</dbReference>
<dbReference type="Pfam" id="PF20789">
    <property type="entry name" value="4HBT_3C"/>
    <property type="match status" value="1"/>
</dbReference>
<dbReference type="EMBL" id="AP022596">
    <property type="protein sequence ID" value="BBY63829.1"/>
    <property type="molecule type" value="Genomic_DNA"/>
</dbReference>
<dbReference type="InterPro" id="IPR049449">
    <property type="entry name" value="TesB_ACOT8-like_N"/>
</dbReference>
<accession>A0A7I7T5Q5</accession>
<reference evidence="6 7" key="1">
    <citation type="journal article" date="2019" name="Emerg. Microbes Infect.">
        <title>Comprehensive subspecies identification of 175 nontuberculous mycobacteria species based on 7547 genomic profiles.</title>
        <authorList>
            <person name="Matsumoto Y."/>
            <person name="Kinjo T."/>
            <person name="Motooka D."/>
            <person name="Nabeya D."/>
            <person name="Jung N."/>
            <person name="Uechi K."/>
            <person name="Horii T."/>
            <person name="Iida T."/>
            <person name="Fujita J."/>
            <person name="Nakamura S."/>
        </authorList>
    </citation>
    <scope>NUCLEOTIDE SEQUENCE [LARGE SCALE GENOMIC DNA]</scope>
    <source>
        <strain evidence="6 7">JCM 30396</strain>
    </source>
</reference>
<dbReference type="KEGG" id="mhev:MHEL_20720"/>
<dbReference type="InterPro" id="IPR029069">
    <property type="entry name" value="HotDog_dom_sf"/>
</dbReference>
<feature type="region of interest" description="Disordered" evidence="3">
    <location>
        <begin position="109"/>
        <end position="135"/>
    </location>
</feature>
<dbReference type="InterPro" id="IPR003703">
    <property type="entry name" value="Acyl_CoA_thio"/>
</dbReference>
<evidence type="ECO:0000313" key="6">
    <source>
        <dbReference type="EMBL" id="BBY63829.1"/>
    </source>
</evidence>
<dbReference type="Pfam" id="PF13622">
    <property type="entry name" value="4HBT_3"/>
    <property type="match status" value="1"/>
</dbReference>
<evidence type="ECO:0000256" key="1">
    <source>
        <dbReference type="ARBA" id="ARBA00006538"/>
    </source>
</evidence>
<evidence type="ECO:0000259" key="5">
    <source>
        <dbReference type="Pfam" id="PF20789"/>
    </source>
</evidence>
<dbReference type="Proteomes" id="UP000467148">
    <property type="component" value="Chromosome"/>
</dbReference>
<dbReference type="CDD" id="cd03445">
    <property type="entry name" value="Thioesterase_II_repeat2"/>
    <property type="match status" value="1"/>
</dbReference>
<protein>
    <submittedName>
        <fullName evidence="6">Acyl-CoA thioesterase II</fullName>
    </submittedName>
</protein>
<dbReference type="GO" id="GO:0006637">
    <property type="term" value="P:acyl-CoA metabolic process"/>
    <property type="evidence" value="ECO:0007669"/>
    <property type="project" value="InterPro"/>
</dbReference>
<comment type="similarity">
    <text evidence="1">Belongs to the C/M/P thioester hydrolase family.</text>
</comment>
<dbReference type="PANTHER" id="PTHR11066:SF34">
    <property type="entry name" value="ACYL-COENZYME A THIOESTERASE 8"/>
    <property type="match status" value="1"/>
</dbReference>
<feature type="compositionally biased region" description="Basic and acidic residues" evidence="3">
    <location>
        <begin position="110"/>
        <end position="124"/>
    </location>
</feature>
<evidence type="ECO:0000256" key="2">
    <source>
        <dbReference type="ARBA" id="ARBA00022801"/>
    </source>
</evidence>
<dbReference type="RefSeq" id="WP_163747438.1">
    <property type="nucleotide sequence ID" value="NZ_AP022596.1"/>
</dbReference>
<dbReference type="CDD" id="cd03444">
    <property type="entry name" value="Thioesterase_II_repeat1"/>
    <property type="match status" value="1"/>
</dbReference>
<evidence type="ECO:0000313" key="7">
    <source>
        <dbReference type="Proteomes" id="UP000467148"/>
    </source>
</evidence>
<dbReference type="Gene3D" id="2.40.160.210">
    <property type="entry name" value="Acyl-CoA thioesterase, double hotdog domain"/>
    <property type="match status" value="1"/>
</dbReference>
<evidence type="ECO:0000256" key="3">
    <source>
        <dbReference type="SAM" id="MobiDB-lite"/>
    </source>
</evidence>
<sequence length="270" mass="29241">MSVLARLLDVTASGADSFVGAESGPAEKRAYGGHLAAQAMAAACHTVDADKTPTSLHVQFLRGGDAGAPVHYEVDRVYEGRTAASRRVLARQEGRLLTTATVSFSAAADGPEHAVHATTPHDPEQLPATGPIGPAPSLPLDEIDIRYEDDWSTGEFVRRLWWRVTVPLDGKPWLAQCAAVYITDIYGIDPVLQVHGHTMTDRSHRTATTDSSIWFHRPIRAGEWNLLESRSPAAARGRGLVTLNLYDAEKVRTATLVQEGLAILRSVPRP</sequence>
<dbReference type="InterPro" id="IPR042171">
    <property type="entry name" value="Acyl-CoA_hotdog"/>
</dbReference>
<keyword evidence="7" id="KW-1185">Reference proteome</keyword>
<evidence type="ECO:0000259" key="4">
    <source>
        <dbReference type="Pfam" id="PF13622"/>
    </source>
</evidence>
<proteinExistence type="inferred from homology"/>
<dbReference type="InterPro" id="IPR049450">
    <property type="entry name" value="ACOT8-like_C"/>
</dbReference>
<feature type="domain" description="Acyl-CoA thioesterase-like C-terminal" evidence="5">
    <location>
        <begin position="151"/>
        <end position="261"/>
    </location>
</feature>